<evidence type="ECO:0000256" key="1">
    <source>
        <dbReference type="SAM" id="MobiDB-lite"/>
    </source>
</evidence>
<evidence type="ECO:0000313" key="3">
    <source>
        <dbReference type="Proteomes" id="UP000195440"/>
    </source>
</evidence>
<dbReference type="Proteomes" id="UP000195440">
    <property type="component" value="Unassembled WGS sequence"/>
</dbReference>
<sequence length="74" mass="8016">MTSTDSTSAPETVVAEDSATDKKVAIPAFSFPFKPADFAQAKKDDPWYQKSNKHGHNKIPGAAPHGTRKSMGKR</sequence>
<dbReference type="EMBL" id="LOHF01000002">
    <property type="protein sequence ID" value="OUM75522.1"/>
    <property type="molecule type" value="Genomic_DNA"/>
</dbReference>
<proteinExistence type="predicted"/>
<keyword evidence="3" id="KW-1185">Reference proteome</keyword>
<evidence type="ECO:0000313" key="2">
    <source>
        <dbReference type="EMBL" id="OUM75522.1"/>
    </source>
</evidence>
<accession>A0A1Y3P9Y3</accession>
<dbReference type="OrthoDB" id="6986897at2"/>
<organism evidence="2 3">
    <name type="scientific">Pseudomonas caspiana</name>
    <dbReference type="NCBI Taxonomy" id="1451454"/>
    <lineage>
        <taxon>Bacteria</taxon>
        <taxon>Pseudomonadati</taxon>
        <taxon>Pseudomonadota</taxon>
        <taxon>Gammaproteobacteria</taxon>
        <taxon>Pseudomonadales</taxon>
        <taxon>Pseudomonadaceae</taxon>
        <taxon>Pseudomonas</taxon>
    </lineage>
</organism>
<protein>
    <submittedName>
        <fullName evidence="2">Uncharacterized protein</fullName>
    </submittedName>
</protein>
<dbReference type="AlphaFoldDB" id="A0A1Y3P9Y3"/>
<reference evidence="2 3" key="1">
    <citation type="journal article" date="2017" name="Syst. Appl. Microbiol.">
        <title>Pseudomonas caspiana sp. nov., a citrus pathogen in the Pseudomonas syringae phylogenetic group.</title>
        <authorList>
            <person name="Busquets A."/>
            <person name="Gomila M."/>
            <person name="Beiki F."/>
            <person name="Mulet M."/>
            <person name="Rahimian H."/>
            <person name="Garcia-Valdes E."/>
            <person name="Lalucat J."/>
        </authorList>
    </citation>
    <scope>NUCLEOTIDE SEQUENCE [LARGE SCALE GENOMIC DNA]</scope>
    <source>
        <strain evidence="2 3">FBF102</strain>
    </source>
</reference>
<gene>
    <name evidence="2" type="ORF">AUC60_03000</name>
</gene>
<dbReference type="RefSeq" id="WP_087264950.1">
    <property type="nucleotide sequence ID" value="NZ_JBJGBV010000005.1"/>
</dbReference>
<feature type="region of interest" description="Disordered" evidence="1">
    <location>
        <begin position="42"/>
        <end position="74"/>
    </location>
</feature>
<comment type="caution">
    <text evidence="2">The sequence shown here is derived from an EMBL/GenBank/DDBJ whole genome shotgun (WGS) entry which is preliminary data.</text>
</comment>
<name>A0A1Y3P9Y3_9PSED</name>